<dbReference type="Gene3D" id="1.20.58.340">
    <property type="entry name" value="Magnesium transport protein CorA, transmembrane region"/>
    <property type="match status" value="2"/>
</dbReference>
<reference evidence="9 10" key="1">
    <citation type="journal article" date="2014" name="PLoS Genet.">
        <title>Analysis of the Phlebiopsis gigantea genome, transcriptome and secretome provides insight into its pioneer colonization strategies of wood.</title>
        <authorList>
            <person name="Hori C."/>
            <person name="Ishida T."/>
            <person name="Igarashi K."/>
            <person name="Samejima M."/>
            <person name="Suzuki H."/>
            <person name="Master E."/>
            <person name="Ferreira P."/>
            <person name="Ruiz-Duenas F.J."/>
            <person name="Held B."/>
            <person name="Canessa P."/>
            <person name="Larrondo L.F."/>
            <person name="Schmoll M."/>
            <person name="Druzhinina I.S."/>
            <person name="Kubicek C.P."/>
            <person name="Gaskell J.A."/>
            <person name="Kersten P."/>
            <person name="St John F."/>
            <person name="Glasner J."/>
            <person name="Sabat G."/>
            <person name="Splinter BonDurant S."/>
            <person name="Syed K."/>
            <person name="Yadav J."/>
            <person name="Mgbeahuruike A.C."/>
            <person name="Kovalchuk A."/>
            <person name="Asiegbu F.O."/>
            <person name="Lackner G."/>
            <person name="Hoffmeister D."/>
            <person name="Rencoret J."/>
            <person name="Gutierrez A."/>
            <person name="Sun H."/>
            <person name="Lindquist E."/>
            <person name="Barry K."/>
            <person name="Riley R."/>
            <person name="Grigoriev I.V."/>
            <person name="Henrissat B."/>
            <person name="Kues U."/>
            <person name="Berka R.M."/>
            <person name="Martinez A.T."/>
            <person name="Covert S.F."/>
            <person name="Blanchette R.A."/>
            <person name="Cullen D."/>
        </authorList>
    </citation>
    <scope>NUCLEOTIDE SEQUENCE [LARGE SCALE GENOMIC DNA]</scope>
    <source>
        <strain evidence="9 10">11061_1 CR5-6</strain>
    </source>
</reference>
<organism evidence="9 10">
    <name type="scientific">Phlebiopsis gigantea (strain 11061_1 CR5-6)</name>
    <name type="common">White-rot fungus</name>
    <name type="synonym">Peniophora gigantea</name>
    <dbReference type="NCBI Taxonomy" id="745531"/>
    <lineage>
        <taxon>Eukaryota</taxon>
        <taxon>Fungi</taxon>
        <taxon>Dikarya</taxon>
        <taxon>Basidiomycota</taxon>
        <taxon>Agaricomycotina</taxon>
        <taxon>Agaricomycetes</taxon>
        <taxon>Polyporales</taxon>
        <taxon>Phanerochaetaceae</taxon>
        <taxon>Phlebiopsis</taxon>
    </lineage>
</organism>
<dbReference type="STRING" id="745531.A0A0C3SA96"/>
<dbReference type="GO" id="GO:0015095">
    <property type="term" value="F:magnesium ion transmembrane transporter activity"/>
    <property type="evidence" value="ECO:0007669"/>
    <property type="project" value="TreeGrafter"/>
</dbReference>
<dbReference type="GO" id="GO:0005886">
    <property type="term" value="C:plasma membrane"/>
    <property type="evidence" value="ECO:0007669"/>
    <property type="project" value="UniProtKB-SubCell"/>
</dbReference>
<evidence type="ECO:0000256" key="8">
    <source>
        <dbReference type="SAM" id="Phobius"/>
    </source>
</evidence>
<evidence type="ECO:0000256" key="2">
    <source>
        <dbReference type="ARBA" id="ARBA00009765"/>
    </source>
</evidence>
<keyword evidence="6 8" id="KW-1133">Transmembrane helix</keyword>
<accession>A0A0C3SA96</accession>
<feature type="transmembrane region" description="Helical" evidence="8">
    <location>
        <begin position="474"/>
        <end position="493"/>
    </location>
</feature>
<evidence type="ECO:0000256" key="1">
    <source>
        <dbReference type="ARBA" id="ARBA00004651"/>
    </source>
</evidence>
<dbReference type="HOGENOM" id="CLU_015119_1_0_1"/>
<evidence type="ECO:0000256" key="4">
    <source>
        <dbReference type="ARBA" id="ARBA00022475"/>
    </source>
</evidence>
<comment type="similarity">
    <text evidence="2">Belongs to the CorA metal ion transporter (MIT) (TC 1.A.35) family.</text>
</comment>
<keyword evidence="10" id="KW-1185">Reference proteome</keyword>
<evidence type="ECO:0000256" key="5">
    <source>
        <dbReference type="ARBA" id="ARBA00022692"/>
    </source>
</evidence>
<gene>
    <name evidence="9" type="ORF">PHLGIDRAFT_72083</name>
</gene>
<dbReference type="PANTHER" id="PTHR46494">
    <property type="entry name" value="CORA FAMILY METAL ION TRANSPORTER (EUROFUNG)"/>
    <property type="match status" value="1"/>
</dbReference>
<dbReference type="InterPro" id="IPR045863">
    <property type="entry name" value="CorA_TM1_TM2"/>
</dbReference>
<dbReference type="OrthoDB" id="165352at2759"/>
<feature type="transmembrane region" description="Helical" evidence="8">
    <location>
        <begin position="508"/>
        <end position="530"/>
    </location>
</feature>
<evidence type="ECO:0000256" key="3">
    <source>
        <dbReference type="ARBA" id="ARBA00022448"/>
    </source>
</evidence>
<dbReference type="InterPro" id="IPR002523">
    <property type="entry name" value="MgTranspt_CorA/ZnTranspt_ZntB"/>
</dbReference>
<sequence length="553" mass="63402">MSTSSTTSPRARFRAAVHKVIAMRHESGIVPHGRVGAEPGIDPRRESAFFSFAHIRQQCQIEIVDYSSVRSSYQRMVNSEFIQFLADPEARARRPWSKVRWINVGGISWDIVSSLALAYGKDIHPLAVEDVLHESKVSRSKADYYQHHLFLRILCHNIASENDLNEYTSPTGFVTNLPRTTSPGTMEDIIDVYEAEVERDESEERTVHGIRSNSHYIKRGGLLPTATKIFRQRDNTQPPSSSNQFTVWHPRFANYLEMRSKVHDTRIRQLIHELKKGDRVDVKITAMCMFLLRDGTVITIHPDTTLQFTAPIVDRLKQRDSGLRTSSDASLLVEGIIDLIVDNALEVVEEYQRKLLKLEQSVLLRPLISHVRRLHIIQGDLILHKRTLEPIKALVSGLRRYDVDRVAALSESLDPMVCVHGYMSHKAKTYLADVQDHVEYILSSLDMFTGVCENLVNYTFNMSSHEMNEVMRRLTLATIIFLPLTLLTGYFGMNFSSMWSIKHGHSDIVFWIIALPLMAIILPIFLWSDLEKLYHYMRKKMRLRTTMGTEVSG</sequence>
<dbReference type="Pfam" id="PF01544">
    <property type="entry name" value="CorA"/>
    <property type="match status" value="1"/>
</dbReference>
<keyword evidence="3" id="KW-0813">Transport</keyword>
<evidence type="ECO:0000256" key="6">
    <source>
        <dbReference type="ARBA" id="ARBA00022989"/>
    </source>
</evidence>
<dbReference type="PANTHER" id="PTHR46494:SF1">
    <property type="entry name" value="CORA FAMILY METAL ION TRANSPORTER (EUROFUNG)"/>
    <property type="match status" value="1"/>
</dbReference>
<dbReference type="AlphaFoldDB" id="A0A0C3SA96"/>
<dbReference type="GO" id="GO:0000287">
    <property type="term" value="F:magnesium ion binding"/>
    <property type="evidence" value="ECO:0007669"/>
    <property type="project" value="TreeGrafter"/>
</dbReference>
<evidence type="ECO:0008006" key="11">
    <source>
        <dbReference type="Google" id="ProtNLM"/>
    </source>
</evidence>
<evidence type="ECO:0000256" key="7">
    <source>
        <dbReference type="ARBA" id="ARBA00023136"/>
    </source>
</evidence>
<keyword evidence="7 8" id="KW-0472">Membrane</keyword>
<keyword evidence="5 8" id="KW-0812">Transmembrane</keyword>
<evidence type="ECO:0000313" key="9">
    <source>
        <dbReference type="EMBL" id="KIP06840.1"/>
    </source>
</evidence>
<dbReference type="GO" id="GO:0015087">
    <property type="term" value="F:cobalt ion transmembrane transporter activity"/>
    <property type="evidence" value="ECO:0007669"/>
    <property type="project" value="TreeGrafter"/>
</dbReference>
<protein>
    <recommendedName>
        <fullName evidence="11">Magnesium transport protein CorA</fullName>
    </recommendedName>
</protein>
<dbReference type="GO" id="GO:0050897">
    <property type="term" value="F:cobalt ion binding"/>
    <property type="evidence" value="ECO:0007669"/>
    <property type="project" value="TreeGrafter"/>
</dbReference>
<dbReference type="SUPFAM" id="SSF143865">
    <property type="entry name" value="CorA soluble domain-like"/>
    <property type="match status" value="1"/>
</dbReference>
<dbReference type="SUPFAM" id="SSF144083">
    <property type="entry name" value="Magnesium transport protein CorA, transmembrane region"/>
    <property type="match status" value="1"/>
</dbReference>
<name>A0A0C3SA96_PHLG1</name>
<evidence type="ECO:0000313" key="10">
    <source>
        <dbReference type="Proteomes" id="UP000053257"/>
    </source>
</evidence>
<keyword evidence="4" id="KW-1003">Cell membrane</keyword>
<dbReference type="Gene3D" id="3.30.460.20">
    <property type="entry name" value="CorA soluble domain-like"/>
    <property type="match status" value="1"/>
</dbReference>
<dbReference type="Proteomes" id="UP000053257">
    <property type="component" value="Unassembled WGS sequence"/>
</dbReference>
<dbReference type="InterPro" id="IPR045861">
    <property type="entry name" value="CorA_cytoplasmic_dom"/>
</dbReference>
<proteinExistence type="inferred from homology"/>
<dbReference type="EMBL" id="KN840509">
    <property type="protein sequence ID" value="KIP06840.1"/>
    <property type="molecule type" value="Genomic_DNA"/>
</dbReference>
<comment type="subcellular location">
    <subcellularLocation>
        <location evidence="1">Cell membrane</location>
        <topology evidence="1">Multi-pass membrane protein</topology>
    </subcellularLocation>
</comment>